<dbReference type="RefSeq" id="WP_249769357.1">
    <property type="nucleotide sequence ID" value="NZ_CP097332.1"/>
</dbReference>
<evidence type="ECO:0000313" key="2">
    <source>
        <dbReference type="Proteomes" id="UP001056336"/>
    </source>
</evidence>
<gene>
    <name evidence="1" type="ORF">M6D93_11580</name>
</gene>
<sequence length="289" mass="30768">MVLFRGLLDDAAIFPPGNAPMSTAVRSHLAWQASTWSAVLGPLICPDTRWDELLADLPDGGRLAISMTLPGGVGSLPDALERAATETRTTLLSLEIPSPAEGLGRLLELVTEHVPADTRTYVELPWPDVGRSSIDTLARAGVRLKLRTGGTDAAAFPDERRLATAIQASVAAGVPFKLTAGLHDPIRHRDPHTGFEHHGYLNVIWATAQAVSGHDLAHITAALAERNPSRVAEAVAGIDVSTATRARQQFRSFGTCSIADPVTGLRDLGLLDLGLLDLGLIKEDQWPIG</sequence>
<reference evidence="1" key="2">
    <citation type="submission" date="2022-05" db="EMBL/GenBank/DDBJ databases">
        <authorList>
            <person name="Kim J.-S."/>
            <person name="Lee K."/>
            <person name="Suh M."/>
            <person name="Eom M."/>
            <person name="Kim J.-S."/>
            <person name="Kim D.-S."/>
            <person name="Ko S.-H."/>
            <person name="Shin Y."/>
            <person name="Lee J.-S."/>
        </authorList>
    </citation>
    <scope>NUCLEOTIDE SEQUENCE</scope>
    <source>
        <strain evidence="1">N237</strain>
    </source>
</reference>
<protein>
    <submittedName>
        <fullName evidence="1">Uncharacterized protein</fullName>
    </submittedName>
</protein>
<dbReference type="EMBL" id="CP097332">
    <property type="protein sequence ID" value="UQX86946.1"/>
    <property type="molecule type" value="Genomic_DNA"/>
</dbReference>
<accession>A0ABY4QV69</accession>
<evidence type="ECO:0000313" key="1">
    <source>
        <dbReference type="EMBL" id="UQX86946.1"/>
    </source>
</evidence>
<reference evidence="1" key="1">
    <citation type="journal article" date="2018" name="Int. J. Syst. Evol. Microbiol.">
        <title>Jatrophihabitans telluris sp. nov., isolated from sediment soil of lava forest wetlands and the emended description of the genus Jatrophihabitans.</title>
        <authorList>
            <person name="Lee K.C."/>
            <person name="Suh M.K."/>
            <person name="Eom M.K."/>
            <person name="Kim K.K."/>
            <person name="Kim J.S."/>
            <person name="Kim D.S."/>
            <person name="Ko S.H."/>
            <person name="Shin Y.K."/>
            <person name="Lee J.S."/>
        </authorList>
    </citation>
    <scope>NUCLEOTIDE SEQUENCE</scope>
    <source>
        <strain evidence="1">N237</strain>
    </source>
</reference>
<organism evidence="1 2">
    <name type="scientific">Jatrophihabitans telluris</name>
    <dbReference type="NCBI Taxonomy" id="2038343"/>
    <lineage>
        <taxon>Bacteria</taxon>
        <taxon>Bacillati</taxon>
        <taxon>Actinomycetota</taxon>
        <taxon>Actinomycetes</taxon>
        <taxon>Jatrophihabitantales</taxon>
        <taxon>Jatrophihabitantaceae</taxon>
        <taxon>Jatrophihabitans</taxon>
    </lineage>
</organism>
<name>A0ABY4QV69_9ACTN</name>
<dbReference type="Proteomes" id="UP001056336">
    <property type="component" value="Chromosome"/>
</dbReference>
<proteinExistence type="predicted"/>
<keyword evidence="2" id="KW-1185">Reference proteome</keyword>